<sequence length="199" mass="21969">MKFIGIVGSNADQSTNRTLLNYMQRHFSQAATIEICEIKDLPAFNEPDSKIAPREIQAIIDQIQAADGVIISTPEYDHSIPAALKSLIEWLSYTSEAFNNCPIMITGASHGTLGSSRAQNHLRQILDAPEVGARVLPSSEFLLGGSLRAFDDAGNLVDAAKIHELERDFTEYMTFAQDVNQLIAHSSQLHDKQAVWTEE</sequence>
<dbReference type="InterPro" id="IPR029039">
    <property type="entry name" value="Flavoprotein-like_sf"/>
</dbReference>
<protein>
    <submittedName>
        <fullName evidence="2">Oxidoreductase</fullName>
    </submittedName>
</protein>
<dbReference type="STRING" id="1423813.FC26_GL002287"/>
<gene>
    <name evidence="2" type="ORF">FC26_GL002287</name>
</gene>
<dbReference type="Proteomes" id="UP000051733">
    <property type="component" value="Unassembled WGS sequence"/>
</dbReference>
<accession>A0A0R2A2B0</accession>
<dbReference type="RefSeq" id="WP_057779524.1">
    <property type="nucleotide sequence ID" value="NZ_AYYY01000043.1"/>
</dbReference>
<dbReference type="PATRIC" id="fig|1423813.3.peg.2331"/>
<dbReference type="EMBL" id="AYYY01000043">
    <property type="protein sequence ID" value="KRM61069.1"/>
    <property type="molecule type" value="Genomic_DNA"/>
</dbReference>
<dbReference type="Pfam" id="PF03358">
    <property type="entry name" value="FMN_red"/>
    <property type="match status" value="1"/>
</dbReference>
<comment type="caution">
    <text evidence="2">The sequence shown here is derived from an EMBL/GenBank/DDBJ whole genome shotgun (WGS) entry which is preliminary data.</text>
</comment>
<reference evidence="2 3" key="1">
    <citation type="journal article" date="2015" name="Genome Announc.">
        <title>Expanding the biotechnology potential of lactobacilli through comparative genomics of 213 strains and associated genera.</title>
        <authorList>
            <person name="Sun Z."/>
            <person name="Harris H.M."/>
            <person name="McCann A."/>
            <person name="Guo C."/>
            <person name="Argimon S."/>
            <person name="Zhang W."/>
            <person name="Yang X."/>
            <person name="Jeffery I.B."/>
            <person name="Cooney J.C."/>
            <person name="Kagawa T.F."/>
            <person name="Liu W."/>
            <person name="Song Y."/>
            <person name="Salvetti E."/>
            <person name="Wrobel A."/>
            <person name="Rasinkangas P."/>
            <person name="Parkhill J."/>
            <person name="Rea M.C."/>
            <person name="O'Sullivan O."/>
            <person name="Ritari J."/>
            <person name="Douillard F.P."/>
            <person name="Paul Ross R."/>
            <person name="Yang R."/>
            <person name="Briner A.E."/>
            <person name="Felis G.E."/>
            <person name="de Vos W.M."/>
            <person name="Barrangou R."/>
            <person name="Klaenhammer T.R."/>
            <person name="Caufield P.W."/>
            <person name="Cui Y."/>
            <person name="Zhang H."/>
            <person name="O'Toole P.W."/>
        </authorList>
    </citation>
    <scope>NUCLEOTIDE SEQUENCE [LARGE SCALE GENOMIC DNA]</scope>
    <source>
        <strain evidence="2 3">DSM 20634</strain>
    </source>
</reference>
<name>A0A0R2A2B0_9LACO</name>
<proteinExistence type="predicted"/>
<dbReference type="GO" id="GO:0016491">
    <property type="term" value="F:oxidoreductase activity"/>
    <property type="evidence" value="ECO:0007669"/>
    <property type="project" value="InterPro"/>
</dbReference>
<evidence type="ECO:0000313" key="2">
    <source>
        <dbReference type="EMBL" id="KRM61069.1"/>
    </source>
</evidence>
<dbReference type="Gene3D" id="3.40.50.360">
    <property type="match status" value="1"/>
</dbReference>
<evidence type="ECO:0000313" key="3">
    <source>
        <dbReference type="Proteomes" id="UP000051733"/>
    </source>
</evidence>
<dbReference type="GO" id="GO:0010181">
    <property type="term" value="F:FMN binding"/>
    <property type="evidence" value="ECO:0007669"/>
    <property type="project" value="TreeGrafter"/>
</dbReference>
<dbReference type="PANTHER" id="PTHR30543:SF21">
    <property type="entry name" value="NAD(P)H-DEPENDENT FMN REDUCTASE LOT6"/>
    <property type="match status" value="1"/>
</dbReference>
<dbReference type="PANTHER" id="PTHR30543">
    <property type="entry name" value="CHROMATE REDUCTASE"/>
    <property type="match status" value="1"/>
</dbReference>
<dbReference type="InterPro" id="IPR005025">
    <property type="entry name" value="FMN_Rdtase-like_dom"/>
</dbReference>
<organism evidence="2 3">
    <name type="scientific">Paucilactobacillus vaccinostercus DSM 20634</name>
    <dbReference type="NCBI Taxonomy" id="1423813"/>
    <lineage>
        <taxon>Bacteria</taxon>
        <taxon>Bacillati</taxon>
        <taxon>Bacillota</taxon>
        <taxon>Bacilli</taxon>
        <taxon>Lactobacillales</taxon>
        <taxon>Lactobacillaceae</taxon>
        <taxon>Paucilactobacillus</taxon>
    </lineage>
</organism>
<keyword evidence="3" id="KW-1185">Reference proteome</keyword>
<dbReference type="AlphaFoldDB" id="A0A0R2A2B0"/>
<dbReference type="SUPFAM" id="SSF52218">
    <property type="entry name" value="Flavoproteins"/>
    <property type="match status" value="1"/>
</dbReference>
<evidence type="ECO:0000259" key="1">
    <source>
        <dbReference type="Pfam" id="PF03358"/>
    </source>
</evidence>
<dbReference type="InterPro" id="IPR050712">
    <property type="entry name" value="NAD(P)H-dep_reductase"/>
</dbReference>
<dbReference type="GO" id="GO:0005829">
    <property type="term" value="C:cytosol"/>
    <property type="evidence" value="ECO:0007669"/>
    <property type="project" value="TreeGrafter"/>
</dbReference>
<feature type="domain" description="NADPH-dependent FMN reductase-like" evidence="1">
    <location>
        <begin position="1"/>
        <end position="144"/>
    </location>
</feature>
<dbReference type="OrthoDB" id="9812295at2"/>